<dbReference type="RefSeq" id="WP_156276479.1">
    <property type="nucleotide sequence ID" value="NZ_BAABGI010000003.1"/>
</dbReference>
<sequence>MEHCNIFQQFRGFLDTPDIFTGNPSWDFLSFQFPQVQITEDLLKDLEKLDHPRNSVLGKRMESFFEIAIQHSERYELLASNIQIIADKRTLGELDFLIMDKESSRPLHVELVYKIYVFDAEFPPGNERWIGPNRKDSFPEKTSKLKKRQFPLLFKEETETYLSKLGINSAEVEQRLCFKAQLYLPNAETKAEPGVNPECVRGNWFSFSQFKEMDWQENEFFCPKKKFWTCDPEYNSDWMGYSGFLQEVENLFDRKKSPLVWMKTKTSYLRFFIVWW</sequence>
<accession>A0A7K1LQ67</accession>
<evidence type="ECO:0000313" key="1">
    <source>
        <dbReference type="EMBL" id="MUP42898.1"/>
    </source>
</evidence>
<comment type="caution">
    <text evidence="1">The sequence shown here is derived from an EMBL/GenBank/DDBJ whole genome shotgun (WGS) entry which is preliminary data.</text>
</comment>
<keyword evidence="2" id="KW-1185">Reference proteome</keyword>
<dbReference type="AlphaFoldDB" id="A0A7K1LQ67"/>
<dbReference type="OrthoDB" id="1466769at2"/>
<dbReference type="InterPro" id="IPR015003">
    <property type="entry name" value="DUF1853"/>
</dbReference>
<dbReference type="EMBL" id="VJVW01000003">
    <property type="protein sequence ID" value="MUP42898.1"/>
    <property type="molecule type" value="Genomic_DNA"/>
</dbReference>
<proteinExistence type="predicted"/>
<organism evidence="1 2">
    <name type="scientific">Christiangramia aestuarii</name>
    <dbReference type="NCBI Taxonomy" id="1028746"/>
    <lineage>
        <taxon>Bacteria</taxon>
        <taxon>Pseudomonadati</taxon>
        <taxon>Bacteroidota</taxon>
        <taxon>Flavobacteriia</taxon>
        <taxon>Flavobacteriales</taxon>
        <taxon>Flavobacteriaceae</taxon>
        <taxon>Christiangramia</taxon>
    </lineage>
</organism>
<name>A0A7K1LQ67_9FLAO</name>
<evidence type="ECO:0000313" key="2">
    <source>
        <dbReference type="Proteomes" id="UP000460416"/>
    </source>
</evidence>
<dbReference type="Proteomes" id="UP000460416">
    <property type="component" value="Unassembled WGS sequence"/>
</dbReference>
<protein>
    <submittedName>
        <fullName evidence="1">DUF1853 family protein</fullName>
    </submittedName>
</protein>
<gene>
    <name evidence="1" type="ORF">FLP08_09955</name>
</gene>
<dbReference type="Pfam" id="PF08907">
    <property type="entry name" value="DUF1853"/>
    <property type="match status" value="1"/>
</dbReference>
<reference evidence="1 2" key="1">
    <citation type="submission" date="2019-07" db="EMBL/GenBank/DDBJ databases">
        <title>Gramella aestuarii sp. nov., isolated from a tidal flat, and emended description of Gramella echinicola.</title>
        <authorList>
            <person name="Liu L."/>
        </authorList>
    </citation>
    <scope>NUCLEOTIDE SEQUENCE [LARGE SCALE GENOMIC DNA]</scope>
    <source>
        <strain evidence="1 2">BS12</strain>
    </source>
</reference>